<proteinExistence type="predicted"/>
<evidence type="ECO:0000313" key="2">
    <source>
        <dbReference type="EMBL" id="QGO05230.1"/>
    </source>
</evidence>
<reference evidence="2 3" key="1">
    <citation type="submission" date="2019-04" db="EMBL/GenBank/DDBJ databases">
        <title>Complete genome sequencing of Piscirickettsia salmonis strain Psal-009.</title>
        <authorList>
            <person name="Schober I."/>
            <person name="Bunk B."/>
            <person name="Sproer C."/>
            <person name="Carril G.P."/>
            <person name="Riedel T."/>
            <person name="Flores-Herrera P.A."/>
            <person name="Nourdin-Galindo G."/>
            <person name="Marshall S.H."/>
            <person name="Overmann J."/>
        </authorList>
    </citation>
    <scope>NUCLEOTIDE SEQUENCE [LARGE SCALE GENOMIC DNA]</scope>
    <source>
        <strain evidence="2 3">Psal-009</strain>
    </source>
</reference>
<name>A0A9Q6PRX3_PISSA</name>
<dbReference type="RefSeq" id="WP_155047207.1">
    <property type="nucleotide sequence ID" value="NZ_CP038893.1"/>
</dbReference>
<feature type="coiled-coil region" evidence="1">
    <location>
        <begin position="274"/>
        <end position="301"/>
    </location>
</feature>
<dbReference type="Proteomes" id="UP000422232">
    <property type="component" value="Chromosome"/>
</dbReference>
<organism evidence="2 3">
    <name type="scientific">Piscirickettsia salmonis</name>
    <dbReference type="NCBI Taxonomy" id="1238"/>
    <lineage>
        <taxon>Bacteria</taxon>
        <taxon>Pseudomonadati</taxon>
        <taxon>Pseudomonadota</taxon>
        <taxon>Gammaproteobacteria</taxon>
        <taxon>Thiotrichales</taxon>
        <taxon>Piscirickettsiaceae</taxon>
        <taxon>Piscirickettsia</taxon>
    </lineage>
</organism>
<dbReference type="AlphaFoldDB" id="A0A9Q6PRX3"/>
<keyword evidence="3" id="KW-1185">Reference proteome</keyword>
<evidence type="ECO:0000313" key="3">
    <source>
        <dbReference type="Proteomes" id="UP000422232"/>
    </source>
</evidence>
<accession>A0A9Q6PRX3</accession>
<keyword evidence="1" id="KW-0175">Coiled coil</keyword>
<evidence type="ECO:0000256" key="1">
    <source>
        <dbReference type="SAM" id="Coils"/>
    </source>
</evidence>
<sequence>MPIPHSSEVQYQCLIFLKEACLDFNESLVCRESIHCQDQVVDCDKVQPHLLDVNIESKFQNLLSELQQCSTTVEEENNCYRKFEEFFLKKTNYTLDIRRVLAFFKNTHFPIHTLHQTLLLEAIHFNTVAKLTTFFNPALIDAANSESEDSLCKVLQNQFREATISHLSKLNFSYHPKAFKQLDKIGLGKLSSCIQEVLEKPQRFKSYHLTLKDVSDELQQICKNIQPHLSAQNLSADSNSFLSLFRCFNPKAIDLEACFNQYQLASMQAVFNYAMSEEQSIEQLESQLSQHEIELLSTSNLKINYPDFQSPCARLLSKINIQANQSPSSQLLFTYQQQAETPDFAIAERKTYIPLPK</sequence>
<gene>
    <name evidence="2" type="ORF">Psal009_01115</name>
</gene>
<dbReference type="EMBL" id="CP038908">
    <property type="protein sequence ID" value="QGO05230.1"/>
    <property type="molecule type" value="Genomic_DNA"/>
</dbReference>
<protein>
    <submittedName>
        <fullName evidence="2">Uncharacterized protein</fullName>
    </submittedName>
</protein>